<dbReference type="SUPFAM" id="SSF56176">
    <property type="entry name" value="FAD-binding/transporter-associated domain-like"/>
    <property type="match status" value="1"/>
</dbReference>
<evidence type="ECO:0000256" key="3">
    <source>
        <dbReference type="ARBA" id="ARBA00022630"/>
    </source>
</evidence>
<dbReference type="PANTHER" id="PTHR11748">
    <property type="entry name" value="D-LACTATE DEHYDROGENASE"/>
    <property type="match status" value="1"/>
</dbReference>
<protein>
    <recommendedName>
        <fullName evidence="7">D-lactate dehydrogenase (cytochrome)</fullName>
        <ecNumber evidence="7">1.1.2.4</ecNumber>
    </recommendedName>
</protein>
<dbReference type="GO" id="GO:0008720">
    <property type="term" value="F:D-lactate dehydrogenase (NAD+) activity"/>
    <property type="evidence" value="ECO:0007669"/>
    <property type="project" value="TreeGrafter"/>
</dbReference>
<dbReference type="InterPro" id="IPR006094">
    <property type="entry name" value="Oxid_FAD_bind_N"/>
</dbReference>
<keyword evidence="6" id="KW-0560">Oxidoreductase</keyword>
<dbReference type="InterPro" id="IPR016169">
    <property type="entry name" value="FAD-bd_PCMH_sub2"/>
</dbReference>
<accession>A0A2K2FX63</accession>
<feature type="domain" description="FAD-binding PCMH-type" evidence="8">
    <location>
        <begin position="31"/>
        <end position="218"/>
    </location>
</feature>
<proteinExistence type="inferred from homology"/>
<dbReference type="InterPro" id="IPR016171">
    <property type="entry name" value="Vanillyl_alc_oxidase_C-sub2"/>
</dbReference>
<evidence type="ECO:0000256" key="2">
    <source>
        <dbReference type="ARBA" id="ARBA00008000"/>
    </source>
</evidence>
<organism evidence="9 10">
    <name type="scientific">Novosphingobium guangzhouense</name>
    <dbReference type="NCBI Taxonomy" id="1850347"/>
    <lineage>
        <taxon>Bacteria</taxon>
        <taxon>Pseudomonadati</taxon>
        <taxon>Pseudomonadota</taxon>
        <taxon>Alphaproteobacteria</taxon>
        <taxon>Sphingomonadales</taxon>
        <taxon>Sphingomonadaceae</taxon>
        <taxon>Novosphingobium</taxon>
    </lineage>
</organism>
<name>A0A2K2FX63_9SPHN</name>
<evidence type="ECO:0000256" key="4">
    <source>
        <dbReference type="ARBA" id="ARBA00022827"/>
    </source>
</evidence>
<evidence type="ECO:0000259" key="8">
    <source>
        <dbReference type="PROSITE" id="PS51387"/>
    </source>
</evidence>
<comment type="cofactor">
    <cofactor evidence="1">
        <name>FAD</name>
        <dbReference type="ChEBI" id="CHEBI:57692"/>
    </cofactor>
</comment>
<keyword evidence="4" id="KW-0274">FAD</keyword>
<reference evidence="9 10" key="1">
    <citation type="submission" date="2016-05" db="EMBL/GenBank/DDBJ databases">
        <title>Complete genome sequence of Novosphingobium guangzhouense SA925(T).</title>
        <authorList>
            <person name="Sha S."/>
        </authorList>
    </citation>
    <scope>NUCLEOTIDE SEQUENCE [LARGE SCALE GENOMIC DNA]</scope>
    <source>
        <strain evidence="9 10">SA925</strain>
    </source>
</reference>
<keyword evidence="10" id="KW-1185">Reference proteome</keyword>
<dbReference type="Pfam" id="PF02913">
    <property type="entry name" value="FAD-oxidase_C"/>
    <property type="match status" value="1"/>
</dbReference>
<dbReference type="EMBL" id="LYMM01000051">
    <property type="protein sequence ID" value="PNU03354.1"/>
    <property type="molecule type" value="Genomic_DNA"/>
</dbReference>
<dbReference type="InterPro" id="IPR016164">
    <property type="entry name" value="FAD-linked_Oxase-like_C"/>
</dbReference>
<dbReference type="OrthoDB" id="9811557at2"/>
<gene>
    <name evidence="9" type="ORF">A8V01_06400</name>
</gene>
<dbReference type="InterPro" id="IPR036318">
    <property type="entry name" value="FAD-bd_PCMH-like_sf"/>
</dbReference>
<dbReference type="GO" id="GO:0071949">
    <property type="term" value="F:FAD binding"/>
    <property type="evidence" value="ECO:0007669"/>
    <property type="project" value="InterPro"/>
</dbReference>
<keyword evidence="5" id="KW-0809">Transit peptide</keyword>
<dbReference type="AlphaFoldDB" id="A0A2K2FX63"/>
<dbReference type="PROSITE" id="PS51387">
    <property type="entry name" value="FAD_PCMH"/>
    <property type="match status" value="1"/>
</dbReference>
<dbReference type="InterPro" id="IPR016166">
    <property type="entry name" value="FAD-bd_PCMH"/>
</dbReference>
<comment type="similarity">
    <text evidence="2">Belongs to the FAD-binding oxidoreductase/transferase type 4 family.</text>
</comment>
<evidence type="ECO:0000313" key="10">
    <source>
        <dbReference type="Proteomes" id="UP000236327"/>
    </source>
</evidence>
<evidence type="ECO:0000256" key="7">
    <source>
        <dbReference type="ARBA" id="ARBA00038897"/>
    </source>
</evidence>
<dbReference type="Pfam" id="PF01565">
    <property type="entry name" value="FAD_binding_4"/>
    <property type="match status" value="1"/>
</dbReference>
<dbReference type="EC" id="1.1.2.4" evidence="7"/>
<evidence type="ECO:0000256" key="1">
    <source>
        <dbReference type="ARBA" id="ARBA00001974"/>
    </source>
</evidence>
<dbReference type="SUPFAM" id="SSF55103">
    <property type="entry name" value="FAD-linked oxidases, C-terminal domain"/>
    <property type="match status" value="1"/>
</dbReference>
<keyword evidence="3" id="KW-0285">Flavoprotein</keyword>
<dbReference type="GO" id="GO:1903457">
    <property type="term" value="P:lactate catabolic process"/>
    <property type="evidence" value="ECO:0007669"/>
    <property type="project" value="TreeGrafter"/>
</dbReference>
<sequence>MPMPLPDALDSAPSRLPDSEADFFGSDVYRRHATPAGVFRPSSIADLRAIVLAAAEAGLAIHTRGGGVSYTDAHLPKRADSVVIDSSGLGRVISIDETDMTVTVEPGISWKALDDALASYGLKVPFVGTFSGLAASVGGTISQNANGHGSNANGISADSVIAVEVLLPDGTFVRTGTTGSQAHWGHFRNYGPDLAGLFLGDSGALGIKTAITLKLLRRKPAHETASFTFPDFAALHGCMSTIAAMKIEEKSFGLDLALSQGQIARQDTGTMLSVAKGVWRSSPNALAGARSLVRMAAAGRRVLASAPYAAHYIADGYSAVEARAKIDAIRKVATGFGREIANSVPTVVRAMPFQPLHNMLGPAGERWVPLHGLLPHSRVASFHAAFSAYVESKRAEMDRKGAYIGAMFSSIGAGTFLYEPALYWKDELTPYHERMMEPRYLASLPRHAANPEGAALVEEIRTEIIGLMHAHGAGHFQVGKLYPYARERDEGALALLQAIKAQVDPRGLLNPGALGI</sequence>
<comment type="caution">
    <text evidence="9">The sequence shown here is derived from an EMBL/GenBank/DDBJ whole genome shotgun (WGS) entry which is preliminary data.</text>
</comment>
<dbReference type="PANTHER" id="PTHR11748:SF111">
    <property type="entry name" value="D-LACTATE DEHYDROGENASE, MITOCHONDRIAL-RELATED"/>
    <property type="match status" value="1"/>
</dbReference>
<dbReference type="InterPro" id="IPR004113">
    <property type="entry name" value="FAD-bd_oxidored_4_C"/>
</dbReference>
<evidence type="ECO:0000313" key="9">
    <source>
        <dbReference type="EMBL" id="PNU03354.1"/>
    </source>
</evidence>
<dbReference type="Proteomes" id="UP000236327">
    <property type="component" value="Unassembled WGS sequence"/>
</dbReference>
<dbReference type="Gene3D" id="1.10.45.10">
    <property type="entry name" value="Vanillyl-alcohol Oxidase, Chain A, domain 4"/>
    <property type="match status" value="1"/>
</dbReference>
<evidence type="ECO:0000256" key="5">
    <source>
        <dbReference type="ARBA" id="ARBA00022946"/>
    </source>
</evidence>
<evidence type="ECO:0000256" key="6">
    <source>
        <dbReference type="ARBA" id="ARBA00023002"/>
    </source>
</evidence>
<dbReference type="GO" id="GO:0004458">
    <property type="term" value="F:D-lactate dehydrogenase (cytochrome) activity"/>
    <property type="evidence" value="ECO:0007669"/>
    <property type="project" value="UniProtKB-EC"/>
</dbReference>
<dbReference type="Gene3D" id="3.30.465.10">
    <property type="match status" value="1"/>
</dbReference>